<gene>
    <name evidence="7" type="ORF">FSP39_001734</name>
</gene>
<evidence type="ECO:0000256" key="1">
    <source>
        <dbReference type="ARBA" id="ARBA00022741"/>
    </source>
</evidence>
<evidence type="ECO:0000256" key="4">
    <source>
        <dbReference type="PIRNR" id="PIRNR006230"/>
    </source>
</evidence>
<feature type="domain" description="G" evidence="6">
    <location>
        <begin position="114"/>
        <end position="189"/>
    </location>
</feature>
<dbReference type="Gene3D" id="1.10.1580.10">
    <property type="match status" value="1"/>
</dbReference>
<keyword evidence="4" id="KW-0496">Mitochondrion</keyword>
<dbReference type="PANTHER" id="PTHR45782">
    <property type="entry name" value="MITOCHONDRIAL RIBOSOME-ASSOCIATED GTPASE 1"/>
    <property type="match status" value="1"/>
</dbReference>
<proteinExistence type="inferred from homology"/>
<dbReference type="EMBL" id="VSWD01000005">
    <property type="protein sequence ID" value="KAK3101204.1"/>
    <property type="molecule type" value="Genomic_DNA"/>
</dbReference>
<dbReference type="CDD" id="cd01856">
    <property type="entry name" value="YlqF"/>
    <property type="match status" value="1"/>
</dbReference>
<evidence type="ECO:0000256" key="2">
    <source>
        <dbReference type="ARBA" id="ARBA00023134"/>
    </source>
</evidence>
<sequence>MQRGWAQIATTLRNIDCIVEVHDARIPFSGRNPKFRDLLQVKPHILILNKADLADLGTKRHIEEKLKEQGVEKTLFSNCHQQHSKFISKQVIPSIMELIDSRPRYNRSEVNQYEIMVIGVPNVGKSTFINLMKRTHTTSNKKPLSVGAVAGVTRGVSGKVRVSFEPEIFLVDTPGILMPNVDDVETGMKLALCRCLPDHLVGEEFIVDYMLYWMNKHQRFKYVKYFRIEEPTENVFGFLSQIAKKERFIKKIRIPGKNEYTLKPDFLRAAALVLNAFRTGELGQFMLDT</sequence>
<organism evidence="7 8">
    <name type="scientific">Pinctada imbricata</name>
    <name type="common">Atlantic pearl-oyster</name>
    <name type="synonym">Pinctada martensii</name>
    <dbReference type="NCBI Taxonomy" id="66713"/>
    <lineage>
        <taxon>Eukaryota</taxon>
        <taxon>Metazoa</taxon>
        <taxon>Spiralia</taxon>
        <taxon>Lophotrochozoa</taxon>
        <taxon>Mollusca</taxon>
        <taxon>Bivalvia</taxon>
        <taxon>Autobranchia</taxon>
        <taxon>Pteriomorphia</taxon>
        <taxon>Pterioida</taxon>
        <taxon>Pterioidea</taxon>
        <taxon>Pteriidae</taxon>
        <taxon>Pinctada</taxon>
    </lineage>
</organism>
<name>A0AA89C4T5_PINIB</name>
<dbReference type="PIRSF" id="PIRSF006230">
    <property type="entry name" value="MG442"/>
    <property type="match status" value="1"/>
</dbReference>
<dbReference type="InterPro" id="IPR006073">
    <property type="entry name" value="GTP-bd"/>
</dbReference>
<reference evidence="7" key="1">
    <citation type="submission" date="2019-08" db="EMBL/GenBank/DDBJ databases">
        <title>The improved chromosome-level genome for the pearl oyster Pinctada fucata martensii using PacBio sequencing and Hi-C.</title>
        <authorList>
            <person name="Zheng Z."/>
        </authorList>
    </citation>
    <scope>NUCLEOTIDE SEQUENCE</scope>
    <source>
        <strain evidence="7">ZZ-2019</strain>
        <tissue evidence="7">Adductor muscle</tissue>
    </source>
</reference>
<dbReference type="InterPro" id="IPR023179">
    <property type="entry name" value="GTP-bd_ortho_bundle_sf"/>
</dbReference>
<dbReference type="FunFam" id="1.10.1580.10:FF:000004">
    <property type="entry name" value="Mitochondrial GTPase 1"/>
    <property type="match status" value="1"/>
</dbReference>
<dbReference type="InterPro" id="IPR016478">
    <property type="entry name" value="GTPase_MTG1"/>
</dbReference>
<dbReference type="Proteomes" id="UP001186944">
    <property type="component" value="Unassembled WGS sequence"/>
</dbReference>
<evidence type="ECO:0000313" key="7">
    <source>
        <dbReference type="EMBL" id="KAK3101204.1"/>
    </source>
</evidence>
<dbReference type="Gene3D" id="3.40.50.300">
    <property type="entry name" value="P-loop containing nucleotide triphosphate hydrolases"/>
    <property type="match status" value="1"/>
</dbReference>
<keyword evidence="2 4" id="KW-0342">GTP-binding</keyword>
<evidence type="ECO:0000256" key="5">
    <source>
        <dbReference type="PIRSR" id="PIRSR006230-1"/>
    </source>
</evidence>
<comment type="caution">
    <text evidence="7">The sequence shown here is derived from an EMBL/GenBank/DDBJ whole genome shotgun (WGS) entry which is preliminary data.</text>
</comment>
<comment type="subcellular location">
    <subcellularLocation>
        <location evidence="4">Mitochondrion inner membrane</location>
        <topology evidence="4">Peripheral membrane protein</topology>
    </subcellularLocation>
</comment>
<dbReference type="GO" id="GO:0005525">
    <property type="term" value="F:GTP binding"/>
    <property type="evidence" value="ECO:0007669"/>
    <property type="project" value="UniProtKB-KW"/>
</dbReference>
<dbReference type="GO" id="GO:0005743">
    <property type="term" value="C:mitochondrial inner membrane"/>
    <property type="evidence" value="ECO:0007669"/>
    <property type="project" value="UniProtKB-SubCell"/>
</dbReference>
<dbReference type="InterPro" id="IPR027417">
    <property type="entry name" value="P-loop_NTPase"/>
</dbReference>
<dbReference type="GO" id="GO:0003924">
    <property type="term" value="F:GTPase activity"/>
    <property type="evidence" value="ECO:0007669"/>
    <property type="project" value="TreeGrafter"/>
</dbReference>
<dbReference type="GO" id="GO:0032543">
    <property type="term" value="P:mitochondrial translation"/>
    <property type="evidence" value="ECO:0007669"/>
    <property type="project" value="TreeGrafter"/>
</dbReference>
<comment type="function">
    <text evidence="3 4">Plays a role in the regulation of the mitochondrial ribosome assembly and of translational activity. Displays mitochondrial GTPase activity.</text>
</comment>
<evidence type="ECO:0000259" key="6">
    <source>
        <dbReference type="Pfam" id="PF01926"/>
    </source>
</evidence>
<protein>
    <recommendedName>
        <fullName evidence="4">Mitochondrial GTPase 1</fullName>
    </recommendedName>
</protein>
<evidence type="ECO:0000313" key="8">
    <source>
        <dbReference type="Proteomes" id="UP001186944"/>
    </source>
</evidence>
<feature type="binding site" evidence="5">
    <location>
        <begin position="122"/>
        <end position="127"/>
    </location>
    <ligand>
        <name>GTP</name>
        <dbReference type="ChEBI" id="CHEBI:37565"/>
    </ligand>
</feature>
<dbReference type="PANTHER" id="PTHR45782:SF4">
    <property type="entry name" value="MITOCHONDRIAL RIBOSOME-ASSOCIATED GTPASE 1"/>
    <property type="match status" value="1"/>
</dbReference>
<feature type="binding site" evidence="5">
    <location>
        <begin position="49"/>
        <end position="52"/>
    </location>
    <ligand>
        <name>GTP</name>
        <dbReference type="ChEBI" id="CHEBI:37565"/>
    </ligand>
</feature>
<keyword evidence="8" id="KW-1185">Reference proteome</keyword>
<keyword evidence="1 4" id="KW-0547">Nucleotide-binding</keyword>
<comment type="similarity">
    <text evidence="4">Belongs to the TRAFAC class YlqF/YawG GTPase family. MTG1 subfamily.</text>
</comment>
<dbReference type="Pfam" id="PF01926">
    <property type="entry name" value="MMR_HSR1"/>
    <property type="match status" value="1"/>
</dbReference>
<evidence type="ECO:0000256" key="3">
    <source>
        <dbReference type="ARBA" id="ARBA00045284"/>
    </source>
</evidence>
<feature type="binding site" evidence="5">
    <location>
        <position position="175"/>
    </location>
    <ligand>
        <name>GTP</name>
        <dbReference type="ChEBI" id="CHEBI:37565"/>
    </ligand>
</feature>
<dbReference type="AlphaFoldDB" id="A0AA89C4T5"/>
<dbReference type="SUPFAM" id="SSF52540">
    <property type="entry name" value="P-loop containing nucleoside triphosphate hydrolases"/>
    <property type="match status" value="1"/>
</dbReference>
<accession>A0AA89C4T5</accession>